<dbReference type="EC" id="6.3.2.3" evidence="9"/>
<dbReference type="InterPro" id="IPR005615">
    <property type="entry name" value="Glutathione_synthase"/>
</dbReference>
<feature type="binding site" evidence="10">
    <location>
        <begin position="447"/>
        <end position="450"/>
    </location>
    <ligand>
        <name>ATP</name>
        <dbReference type="ChEBI" id="CHEBI:30616"/>
    </ligand>
</feature>
<dbReference type="Gene3D" id="3.30.1490.80">
    <property type="match status" value="1"/>
</dbReference>
<evidence type="ECO:0000259" key="13">
    <source>
        <dbReference type="Pfam" id="PF03199"/>
    </source>
</evidence>
<dbReference type="SUPFAM" id="SSF56059">
    <property type="entry name" value="Glutathione synthetase ATP-binding domain-like"/>
    <property type="match status" value="1"/>
</dbReference>
<evidence type="ECO:0000256" key="7">
    <source>
        <dbReference type="ARBA" id="ARBA00022840"/>
    </source>
</evidence>
<keyword evidence="15" id="KW-1185">Reference proteome</keyword>
<feature type="binding site" evidence="10">
    <location>
        <position position="356"/>
    </location>
    <ligand>
        <name>ATP</name>
        <dbReference type="ChEBI" id="CHEBI:30616"/>
    </ligand>
</feature>
<dbReference type="PANTHER" id="PTHR11130">
    <property type="entry name" value="GLUTATHIONE SYNTHETASE"/>
    <property type="match status" value="1"/>
</dbReference>
<evidence type="ECO:0000256" key="10">
    <source>
        <dbReference type="PIRSR" id="PIRSR001558-1"/>
    </source>
</evidence>
<accession>A0A139A1A3</accession>
<dbReference type="FunFam" id="3.30.1490.50:FF:000002">
    <property type="entry name" value="Glutathione synthetase"/>
    <property type="match status" value="1"/>
</dbReference>
<dbReference type="AlphaFoldDB" id="A0A139A1A3"/>
<evidence type="ECO:0000256" key="6">
    <source>
        <dbReference type="ARBA" id="ARBA00022741"/>
    </source>
</evidence>
<evidence type="ECO:0000256" key="9">
    <source>
        <dbReference type="PIRNR" id="PIRNR001558"/>
    </source>
</evidence>
<feature type="region of interest" description="Disordered" evidence="12">
    <location>
        <begin position="1"/>
        <end position="23"/>
    </location>
</feature>
<dbReference type="GO" id="GO:0005829">
    <property type="term" value="C:cytosol"/>
    <property type="evidence" value="ECO:0007669"/>
    <property type="project" value="TreeGrafter"/>
</dbReference>
<protein>
    <recommendedName>
        <fullName evidence="9">Glutathione synthetase</fullName>
        <shortName evidence="9">GSH-S</shortName>
        <ecNumber evidence="9">6.3.2.3</ecNumber>
    </recommendedName>
</protein>
<evidence type="ECO:0000256" key="12">
    <source>
        <dbReference type="SAM" id="MobiDB-lite"/>
    </source>
</evidence>
<evidence type="ECO:0000256" key="1">
    <source>
        <dbReference type="ARBA" id="ARBA00004965"/>
    </source>
</evidence>
<feature type="domain" description="Glutathione synthase substrate-binding" evidence="13">
    <location>
        <begin position="253"/>
        <end position="353"/>
    </location>
</feature>
<comment type="pathway">
    <text evidence="1 9">Sulfur metabolism; glutathione biosynthesis; glutathione from L-cysteine and L-glutamate: step 2/2.</text>
</comment>
<keyword evidence="4 9" id="KW-0317">Glutathione biosynthesis</keyword>
<evidence type="ECO:0000256" key="11">
    <source>
        <dbReference type="PIRSR" id="PIRSR001558-2"/>
    </source>
</evidence>
<feature type="binding site" evidence="11">
    <location>
        <position position="418"/>
    </location>
    <ligand>
        <name>Mg(2+)</name>
        <dbReference type="ChEBI" id="CHEBI:18420"/>
    </ligand>
</feature>
<dbReference type="GO" id="GO:0000287">
    <property type="term" value="F:magnesium ion binding"/>
    <property type="evidence" value="ECO:0007669"/>
    <property type="project" value="UniProtKB-UniRule"/>
</dbReference>
<dbReference type="Gene3D" id="3.30.470.20">
    <property type="entry name" value="ATP-grasp fold, B domain"/>
    <property type="match status" value="1"/>
</dbReference>
<reference evidence="14 15" key="1">
    <citation type="journal article" date="2015" name="Genome Biol. Evol.">
        <title>Phylogenomic analyses indicate that early fungi evolved digesting cell walls of algal ancestors of land plants.</title>
        <authorList>
            <person name="Chang Y."/>
            <person name="Wang S."/>
            <person name="Sekimoto S."/>
            <person name="Aerts A.L."/>
            <person name="Choi C."/>
            <person name="Clum A."/>
            <person name="LaButti K.M."/>
            <person name="Lindquist E.A."/>
            <person name="Yee Ngan C."/>
            <person name="Ohm R.A."/>
            <person name="Salamov A.A."/>
            <person name="Grigoriev I.V."/>
            <person name="Spatafora J.W."/>
            <person name="Berbee M.L."/>
        </authorList>
    </citation>
    <scope>NUCLEOTIDE SEQUENCE [LARGE SCALE GENOMIC DNA]</scope>
    <source>
        <strain evidence="14 15">JEL478</strain>
    </source>
</reference>
<dbReference type="EMBL" id="KQ965836">
    <property type="protein sequence ID" value="KXS10133.1"/>
    <property type="molecule type" value="Genomic_DNA"/>
</dbReference>
<dbReference type="Pfam" id="PF03917">
    <property type="entry name" value="GSH_synth_ATP"/>
    <property type="match status" value="1"/>
</dbReference>
<feature type="binding site" evidence="10">
    <location>
        <position position="268"/>
    </location>
    <ligand>
        <name>substrate</name>
    </ligand>
</feature>
<dbReference type="GO" id="GO:0004363">
    <property type="term" value="F:glutathione synthase activity"/>
    <property type="evidence" value="ECO:0007669"/>
    <property type="project" value="UniProtKB-UniRule"/>
</dbReference>
<comment type="similarity">
    <text evidence="2 9">Belongs to the eukaryotic GSH synthase family.</text>
</comment>
<evidence type="ECO:0000256" key="5">
    <source>
        <dbReference type="ARBA" id="ARBA00022723"/>
    </source>
</evidence>
<evidence type="ECO:0000313" key="15">
    <source>
        <dbReference type="Proteomes" id="UP000070544"/>
    </source>
</evidence>
<feature type="binding site" evidence="10">
    <location>
        <begin position="414"/>
        <end position="423"/>
    </location>
    <ligand>
        <name>ATP</name>
        <dbReference type="ChEBI" id="CHEBI:30616"/>
    </ligand>
</feature>
<dbReference type="Proteomes" id="UP000070544">
    <property type="component" value="Unassembled WGS sequence"/>
</dbReference>
<evidence type="ECO:0000256" key="4">
    <source>
        <dbReference type="ARBA" id="ARBA00022684"/>
    </source>
</evidence>
<dbReference type="InterPro" id="IPR004887">
    <property type="entry name" value="GSH_synth_subst-bd"/>
</dbReference>
<feature type="binding site" evidence="10">
    <location>
        <position position="473"/>
    </location>
    <ligand>
        <name>ATP</name>
        <dbReference type="ChEBI" id="CHEBI:30616"/>
    </ligand>
</feature>
<dbReference type="Gene3D" id="1.10.1080.10">
    <property type="entry name" value="Glutathione Synthetase, Chain A, domain 3"/>
    <property type="match status" value="1"/>
</dbReference>
<dbReference type="InterPro" id="IPR014049">
    <property type="entry name" value="Glutathione_synthase_N_euk"/>
</dbReference>
<evidence type="ECO:0000256" key="3">
    <source>
        <dbReference type="ARBA" id="ARBA00022598"/>
    </source>
</evidence>
<evidence type="ECO:0000313" key="14">
    <source>
        <dbReference type="EMBL" id="KXS10133.1"/>
    </source>
</evidence>
<dbReference type="OMA" id="NGLVMYP"/>
<feature type="compositionally biased region" description="Low complexity" evidence="12">
    <location>
        <begin position="1"/>
        <end position="17"/>
    </location>
</feature>
<keyword evidence="3 9" id="KW-0436">Ligase</keyword>
<feature type="binding site" evidence="10">
    <location>
        <position position="513"/>
    </location>
    <ligand>
        <name>ATP</name>
        <dbReference type="ChEBI" id="CHEBI:30616"/>
    </ligand>
</feature>
<dbReference type="OrthoDB" id="2020073at2759"/>
<gene>
    <name evidence="14" type="ORF">M427DRAFT_128078</name>
</gene>
<dbReference type="SUPFAM" id="SSF52440">
    <property type="entry name" value="PreATP-grasp domain"/>
    <property type="match status" value="1"/>
</dbReference>
<comment type="catalytic activity">
    <reaction evidence="9">
        <text>gamma-L-glutamyl-L-cysteine + glycine + ATP = glutathione + ADP + phosphate + H(+)</text>
        <dbReference type="Rhea" id="RHEA:13557"/>
        <dbReference type="ChEBI" id="CHEBI:15378"/>
        <dbReference type="ChEBI" id="CHEBI:30616"/>
        <dbReference type="ChEBI" id="CHEBI:43474"/>
        <dbReference type="ChEBI" id="CHEBI:57305"/>
        <dbReference type="ChEBI" id="CHEBI:57925"/>
        <dbReference type="ChEBI" id="CHEBI:58173"/>
        <dbReference type="ChEBI" id="CHEBI:456216"/>
        <dbReference type="EC" id="6.3.2.3"/>
    </reaction>
</comment>
<feature type="binding site" evidence="10">
    <location>
        <position position="507"/>
    </location>
    <ligand>
        <name>ATP</name>
        <dbReference type="ChEBI" id="CHEBI:30616"/>
    </ligand>
</feature>
<dbReference type="InterPro" id="IPR014709">
    <property type="entry name" value="Glutathione_synthase_C_euk"/>
</dbReference>
<proteinExistence type="inferred from homology"/>
<sequence length="529" mass="58342">MSTSAQDSSALSSTTSPVYPPPLPPAQLSTLKTHAIDWALAHGLCMRAIVPSKDGKLAPAIAESQSVHLPFALFPSPYPRALFERVADIQPIWNALVHRISRDHEFLCSVIDEVAPVDDYTGRVYEIYKQVHAEGRTLDVDLGLHRSDYMVHTDSNGAAKALYQVEINTISSSFSHLSTRVSELHRYLSRRLDFFNSPDLPSPDIRLDQLPHNTSSHSIPLGLARAHQLYSTEDRSTISGDHLQRSSRQHSKAVLMVCQPNERNAFDQRGIEHVLWDEYEVKLIRGTLQEVAAEAQLSGDDRRLIFRNHEISVVYYRAGYTPNDYPTPACWDARLLLERARAVKCPSAAYHLVGTKKMQQVLAAKGIVERFIPDPAQAAALRRHMTGLYPLDGSPESDAALQRVLAEPSEYVLKPQREGGGNNYYGAAIPPHLSSLSQAQRKAYILMDRIRPPTVKTVMVREGNVIETGCVSELGVFGVWVSQGGASGKDDGVVHLNKEGGYLLRTKSNDSDEGGVAAGFAVVDSVLLV</sequence>
<dbReference type="STRING" id="1344416.A0A139A1A3"/>
<dbReference type="NCBIfam" id="TIGR01986">
    <property type="entry name" value="glut_syn_euk"/>
    <property type="match status" value="1"/>
</dbReference>
<keyword evidence="8 9" id="KW-0460">Magnesium</keyword>
<keyword evidence="5 9" id="KW-0479">Metal-binding</keyword>
<dbReference type="PANTHER" id="PTHR11130:SF0">
    <property type="entry name" value="GLUTATHIONE SYNTHETASE"/>
    <property type="match status" value="1"/>
</dbReference>
<dbReference type="Pfam" id="PF03199">
    <property type="entry name" value="GSH_synthase"/>
    <property type="match status" value="1"/>
</dbReference>
<keyword evidence="7 9" id="KW-0067">ATP-binding</keyword>
<keyword evidence="6 9" id="KW-0547">Nucleotide-binding</keyword>
<dbReference type="InterPro" id="IPR014042">
    <property type="entry name" value="Glutathione_synthase_a-hlx"/>
</dbReference>
<dbReference type="UniPathway" id="UPA00142">
    <property type="reaction ID" value="UER00210"/>
</dbReference>
<feature type="binding site" evidence="10">
    <location>
        <position position="505"/>
    </location>
    <ligand>
        <name>substrate</name>
    </ligand>
</feature>
<organism evidence="14 15">
    <name type="scientific">Gonapodya prolifera (strain JEL478)</name>
    <name type="common">Monoblepharis prolifera</name>
    <dbReference type="NCBI Taxonomy" id="1344416"/>
    <lineage>
        <taxon>Eukaryota</taxon>
        <taxon>Fungi</taxon>
        <taxon>Fungi incertae sedis</taxon>
        <taxon>Chytridiomycota</taxon>
        <taxon>Chytridiomycota incertae sedis</taxon>
        <taxon>Monoblepharidomycetes</taxon>
        <taxon>Monoblepharidales</taxon>
        <taxon>Gonapodyaceae</taxon>
        <taxon>Gonapodya</taxon>
    </lineage>
</organism>
<dbReference type="GO" id="GO:0043295">
    <property type="term" value="F:glutathione binding"/>
    <property type="evidence" value="ECO:0007669"/>
    <property type="project" value="UniProtKB-UniRule"/>
</dbReference>
<dbReference type="GO" id="GO:0005524">
    <property type="term" value="F:ATP binding"/>
    <property type="evidence" value="ECO:0007669"/>
    <property type="project" value="UniProtKB-UniRule"/>
</dbReference>
<dbReference type="InterPro" id="IPR016185">
    <property type="entry name" value="PreATP-grasp_dom_sf"/>
</dbReference>
<evidence type="ECO:0000256" key="2">
    <source>
        <dbReference type="ARBA" id="ARBA00010385"/>
    </source>
</evidence>
<comment type="cofactor">
    <cofactor evidence="9 11">
        <name>Mg(2+)</name>
        <dbReference type="ChEBI" id="CHEBI:18420"/>
    </cofactor>
    <text evidence="9 11">Binds 1 Mg(2+) ion per subunit.</text>
</comment>
<evidence type="ECO:0000256" key="8">
    <source>
        <dbReference type="ARBA" id="ARBA00022842"/>
    </source>
</evidence>
<name>A0A139A1A3_GONPJ</name>
<dbReference type="Gene3D" id="3.40.50.1760">
    <property type="entry name" value="Glutathione synthase, substrate-binding domain superfamily, eukaryotic"/>
    <property type="match status" value="1"/>
</dbReference>
<dbReference type="InterPro" id="IPR037013">
    <property type="entry name" value="GSH-S_sub-bd_sf"/>
</dbReference>
<dbReference type="PIRSF" id="PIRSF001558">
    <property type="entry name" value="GSHase"/>
    <property type="match status" value="1"/>
</dbReference>
<feature type="binding site" evidence="10">
    <location>
        <position position="425"/>
    </location>
    <ligand>
        <name>ATP</name>
        <dbReference type="ChEBI" id="CHEBI:30616"/>
    </ligand>
</feature>
<dbReference type="Gene3D" id="3.30.1490.50">
    <property type="match status" value="1"/>
</dbReference>